<gene>
    <name evidence="7" type="ORF">IH622_09600</name>
</gene>
<dbReference type="InterPro" id="IPR001584">
    <property type="entry name" value="Integrase_cat-core"/>
</dbReference>
<dbReference type="EMBL" id="JACZKO010000031">
    <property type="protein sequence ID" value="MBE0561049.1"/>
    <property type="molecule type" value="Genomic_DNA"/>
</dbReference>
<dbReference type="SUPFAM" id="SSF46689">
    <property type="entry name" value="Homeodomain-like"/>
    <property type="match status" value="1"/>
</dbReference>
<comment type="caution">
    <text evidence="7">The sequence shown here is derived from an EMBL/GenBank/DDBJ whole genome shotgun (WGS) entry which is preliminary data.</text>
</comment>
<dbReference type="Gene3D" id="1.10.10.60">
    <property type="entry name" value="Homeodomain-like"/>
    <property type="match status" value="1"/>
</dbReference>
<dbReference type="AlphaFoldDB" id="A0A8I0N392"/>
<keyword evidence="4" id="KW-0233">DNA recombination</keyword>
<evidence type="ECO:0000256" key="3">
    <source>
        <dbReference type="ARBA" id="ARBA00023125"/>
    </source>
</evidence>
<dbReference type="GO" id="GO:0003677">
    <property type="term" value="F:DNA binding"/>
    <property type="evidence" value="ECO:0007669"/>
    <property type="project" value="UniProtKB-KW"/>
</dbReference>
<protein>
    <submittedName>
        <fullName evidence="7">IS21 family transposase</fullName>
    </submittedName>
</protein>
<evidence type="ECO:0000259" key="5">
    <source>
        <dbReference type="PROSITE" id="PS50531"/>
    </source>
</evidence>
<dbReference type="InterPro" id="IPR036397">
    <property type="entry name" value="RNaseH_sf"/>
</dbReference>
<dbReference type="Proteomes" id="UP000642265">
    <property type="component" value="Unassembled WGS sequence"/>
</dbReference>
<dbReference type="InterPro" id="IPR017894">
    <property type="entry name" value="HTH_IS21_transposase_type"/>
</dbReference>
<evidence type="ECO:0000313" key="7">
    <source>
        <dbReference type="EMBL" id="MBE0561049.1"/>
    </source>
</evidence>
<dbReference type="GO" id="GO:0015074">
    <property type="term" value="P:DNA integration"/>
    <property type="evidence" value="ECO:0007669"/>
    <property type="project" value="InterPro"/>
</dbReference>
<evidence type="ECO:0000313" key="8">
    <source>
        <dbReference type="Proteomes" id="UP000642265"/>
    </source>
</evidence>
<dbReference type="PROSITE" id="PS50994">
    <property type="entry name" value="INTEGRASE"/>
    <property type="match status" value="1"/>
</dbReference>
<evidence type="ECO:0000256" key="1">
    <source>
        <dbReference type="ARBA" id="ARBA00009277"/>
    </source>
</evidence>
<reference evidence="7" key="1">
    <citation type="submission" date="2020-09" db="EMBL/GenBank/DDBJ databases">
        <authorList>
            <person name="Dalcin Martins P."/>
        </authorList>
    </citation>
    <scope>NUCLEOTIDE SEQUENCE</scope>
    <source>
        <strain evidence="7">MAG47</strain>
    </source>
</reference>
<accession>A0A8I0N392</accession>
<dbReference type="Gene3D" id="3.30.420.10">
    <property type="entry name" value="Ribonuclease H-like superfamily/Ribonuclease H"/>
    <property type="match status" value="1"/>
</dbReference>
<dbReference type="PANTHER" id="PTHR35004">
    <property type="entry name" value="TRANSPOSASE RV3428C-RELATED"/>
    <property type="match status" value="1"/>
</dbReference>
<feature type="domain" description="HTH IS21-type" evidence="5">
    <location>
        <begin position="19"/>
        <end position="84"/>
    </location>
</feature>
<dbReference type="InterPro" id="IPR009057">
    <property type="entry name" value="Homeodomain-like_sf"/>
</dbReference>
<comment type="similarity">
    <text evidence="1">Belongs to the transposase IS21/IS408/IS1162 family.</text>
</comment>
<evidence type="ECO:0000256" key="2">
    <source>
        <dbReference type="ARBA" id="ARBA00022578"/>
    </source>
</evidence>
<dbReference type="SUPFAM" id="SSF53098">
    <property type="entry name" value="Ribonuclease H-like"/>
    <property type="match status" value="1"/>
</dbReference>
<proteinExistence type="inferred from homology"/>
<dbReference type="GO" id="GO:0006310">
    <property type="term" value="P:DNA recombination"/>
    <property type="evidence" value="ECO:0007669"/>
    <property type="project" value="UniProtKB-KW"/>
</dbReference>
<dbReference type="NCBIfam" id="NF033546">
    <property type="entry name" value="transpos_IS21"/>
    <property type="match status" value="1"/>
</dbReference>
<dbReference type="PANTHER" id="PTHR35004:SF6">
    <property type="entry name" value="TRANSPOSASE"/>
    <property type="match status" value="1"/>
</dbReference>
<sequence length="534" mass="62239">MLKKSTKMSFMKTTKERIYMWYKVKELGQQNLSKSRISRELGLDRATVRKYLEMSEDDFQRIIDGGRHLPKKLNEYLDYVKVELQQHPYLSSAQIEDRLKEHYSDLPQVHSKTIYNFVQLVRRQYGISKPKGEGHRDFAQLPPVSYGQQAQADFGEYNMQAITGGRVKVYFFVMVLSRSRYKFVYFQLTPFTTQDAIYGHLLAFEYFQGIPRDILYDQDSVFIHDENLGDYLLTHEFRAFIQSQPFKAVFCRKSDPQSKGKVENVVGYVKKNFLRGRTFHSISVLNQEMLLWLSRTANARIHGATFRVPSQEWEIEKRHLGKVKEKAVRPVNEFVAYNVRKDNTVAYRGNFYTLPLGTYQGRKTTILLSEVDGQLNLYFMDRTLLTTHAVSDGKGYLVRNSDHSRDKSSTSEENHHQVYLLLGSSQKAAMYLELLRKDKPRYYHDNLRAIIKGSKTIPEEFLWQSLTFCLENRLYNGNGFCQVAMNYQKIHQQAKSTKINIAVTGTSVLNDSTEMSVQTSNIKTYENLIGSWNR</sequence>
<keyword evidence="2" id="KW-0815">Transposition</keyword>
<feature type="domain" description="Integrase catalytic" evidence="6">
    <location>
        <begin position="138"/>
        <end position="317"/>
    </location>
</feature>
<dbReference type="InterPro" id="IPR012337">
    <property type="entry name" value="RNaseH-like_sf"/>
</dbReference>
<evidence type="ECO:0000259" key="6">
    <source>
        <dbReference type="PROSITE" id="PS50994"/>
    </source>
</evidence>
<evidence type="ECO:0000256" key="4">
    <source>
        <dbReference type="ARBA" id="ARBA00023172"/>
    </source>
</evidence>
<name>A0A8I0N392_BRUAN</name>
<keyword evidence="3" id="KW-0238">DNA-binding</keyword>
<dbReference type="PROSITE" id="PS50531">
    <property type="entry name" value="HTH_IS21"/>
    <property type="match status" value="1"/>
</dbReference>
<reference evidence="7" key="2">
    <citation type="submission" date="2020-10" db="EMBL/GenBank/DDBJ databases">
        <title>Enrichment of novel Verrucomicrobia, Bacteroidetes and Krumholzibacteria in an oxygen-limited, methane- and iron-fed bioreactor inoculated with Bothnian Sea sediments.</title>
        <authorList>
            <person name="Martins P.D."/>
            <person name="de Jong A."/>
            <person name="Lenstra W.K."/>
            <person name="van Helmond N.A.G.M."/>
            <person name="Slomp C.P."/>
            <person name="Jetten M.S.M."/>
            <person name="Welte C.U."/>
            <person name="Rasigraf O."/>
        </authorList>
    </citation>
    <scope>NUCLEOTIDE SEQUENCE</scope>
    <source>
        <strain evidence="7">MAG47</strain>
    </source>
</reference>
<dbReference type="GO" id="GO:0032196">
    <property type="term" value="P:transposition"/>
    <property type="evidence" value="ECO:0007669"/>
    <property type="project" value="UniProtKB-KW"/>
</dbReference>
<organism evidence="7 8">
    <name type="scientific">Brucella anthropi</name>
    <name type="common">Ochrobactrum anthropi</name>
    <dbReference type="NCBI Taxonomy" id="529"/>
    <lineage>
        <taxon>Bacteria</taxon>
        <taxon>Pseudomonadati</taxon>
        <taxon>Pseudomonadota</taxon>
        <taxon>Alphaproteobacteria</taxon>
        <taxon>Hyphomicrobiales</taxon>
        <taxon>Brucellaceae</taxon>
        <taxon>Brucella/Ochrobactrum group</taxon>
        <taxon>Brucella</taxon>
    </lineage>
</organism>